<evidence type="ECO:0000313" key="1">
    <source>
        <dbReference type="EMBL" id="MFN2976161.1"/>
    </source>
</evidence>
<proteinExistence type="predicted"/>
<comment type="caution">
    <text evidence="1">The sequence shown here is derived from an EMBL/GenBank/DDBJ whole genome shotgun (WGS) entry which is preliminary data.</text>
</comment>
<dbReference type="EMBL" id="JBJYXY010000001">
    <property type="protein sequence ID" value="MFN2976161.1"/>
    <property type="molecule type" value="Genomic_DNA"/>
</dbReference>
<name>A0ABW9KK44_9BACT</name>
<organism evidence="1 2">
    <name type="scientific">Terriglobus aquaticus</name>
    <dbReference type="NCBI Taxonomy" id="940139"/>
    <lineage>
        <taxon>Bacteria</taxon>
        <taxon>Pseudomonadati</taxon>
        <taxon>Acidobacteriota</taxon>
        <taxon>Terriglobia</taxon>
        <taxon>Terriglobales</taxon>
        <taxon>Acidobacteriaceae</taxon>
        <taxon>Terriglobus</taxon>
    </lineage>
</organism>
<evidence type="ECO:0000313" key="2">
    <source>
        <dbReference type="Proteomes" id="UP001634747"/>
    </source>
</evidence>
<accession>A0ABW9KK44</accession>
<evidence type="ECO:0008006" key="3">
    <source>
        <dbReference type="Google" id="ProtNLM"/>
    </source>
</evidence>
<sequence>MTQLDATYHLAAPPREASALALNSLREVYGIRRVDLNERERTVHIEYDATRLTDQIVRQLLRRAGLELVDPANAPVPDEPESVAQTTA</sequence>
<dbReference type="Proteomes" id="UP001634747">
    <property type="component" value="Unassembled WGS sequence"/>
</dbReference>
<reference evidence="1 2" key="1">
    <citation type="submission" date="2024-12" db="EMBL/GenBank/DDBJ databases">
        <authorList>
            <person name="Lee Y."/>
        </authorList>
    </citation>
    <scope>NUCLEOTIDE SEQUENCE [LARGE SCALE GENOMIC DNA]</scope>
    <source>
        <strain evidence="1 2">03SUJ4</strain>
    </source>
</reference>
<dbReference type="RefSeq" id="WP_263412349.1">
    <property type="nucleotide sequence ID" value="NZ_BAABBH010000001.1"/>
</dbReference>
<gene>
    <name evidence="1" type="ORF">ACK2TP_10340</name>
</gene>
<keyword evidence="2" id="KW-1185">Reference proteome</keyword>
<protein>
    <recommendedName>
        <fullName evidence="3">HMA domain-containing protein</fullName>
    </recommendedName>
</protein>